<evidence type="ECO:0000313" key="1">
    <source>
        <dbReference type="EMBL" id="QHU00335.1"/>
    </source>
</evidence>
<dbReference type="AlphaFoldDB" id="A0A6C0J3S1"/>
<dbReference type="EMBL" id="MN740326">
    <property type="protein sequence ID" value="QHU00335.1"/>
    <property type="molecule type" value="Genomic_DNA"/>
</dbReference>
<reference evidence="1" key="1">
    <citation type="journal article" date="2020" name="Nature">
        <title>Giant virus diversity and host interactions through global metagenomics.</title>
        <authorList>
            <person name="Schulz F."/>
            <person name="Roux S."/>
            <person name="Paez-Espino D."/>
            <person name="Jungbluth S."/>
            <person name="Walsh D.A."/>
            <person name="Denef V.J."/>
            <person name="McMahon K.D."/>
            <person name="Konstantinidis K.T."/>
            <person name="Eloe-Fadrosh E.A."/>
            <person name="Kyrpides N.C."/>
            <person name="Woyke T."/>
        </authorList>
    </citation>
    <scope>NUCLEOTIDE SEQUENCE</scope>
    <source>
        <strain evidence="1">GVMAG-M-3300025860-12</strain>
    </source>
</reference>
<protein>
    <recommendedName>
        <fullName evidence="2">GDP-fucose protein O-fucosyltransferase</fullName>
    </recommendedName>
</protein>
<evidence type="ECO:0008006" key="2">
    <source>
        <dbReference type="Google" id="ProtNLM"/>
    </source>
</evidence>
<proteinExistence type="predicted"/>
<sequence>MENYVIYKGVEGLIHMLGGIVYCVDWCIENNHKLLIDCKCNNLFNLNFSEMFYLNNFEFTEDYDNIIKTNIQKKDYIEKIKLNKPKLLVLSINTYKLCDELVSKSLYKWKTNIKIYCGNGGNNRFKINKYIRIQDNIKCEIQNILLNSELNKKKYTGLHFRNTDKINSIYNYTSNLPKNKLLYVATDNSDSLAYFIDYLKGTKIISFSEKNFDNIGLHYQNTDKYKSIKNVLLDIYLLTTSTEFIGSPNSLLSRLVLYIRNNDESNIFT</sequence>
<accession>A0A6C0J3S1</accession>
<name>A0A6C0J3S1_9ZZZZ</name>
<dbReference type="Gene3D" id="3.40.50.11350">
    <property type="match status" value="1"/>
</dbReference>
<organism evidence="1">
    <name type="scientific">viral metagenome</name>
    <dbReference type="NCBI Taxonomy" id="1070528"/>
    <lineage>
        <taxon>unclassified sequences</taxon>
        <taxon>metagenomes</taxon>
        <taxon>organismal metagenomes</taxon>
    </lineage>
</organism>